<evidence type="ECO:0000256" key="1">
    <source>
        <dbReference type="ARBA" id="ARBA00005641"/>
    </source>
</evidence>
<gene>
    <name evidence="7" type="ORF">OC842_005926</name>
</gene>
<dbReference type="PANTHER" id="PTHR31297">
    <property type="entry name" value="GLUCAN ENDO-1,6-BETA-GLUCOSIDASE B"/>
    <property type="match status" value="1"/>
</dbReference>
<dbReference type="Pfam" id="PF00150">
    <property type="entry name" value="Cellulase"/>
    <property type="match status" value="1"/>
</dbReference>
<keyword evidence="2 4" id="KW-0378">Hydrolase</keyword>
<dbReference type="InterPro" id="IPR001547">
    <property type="entry name" value="Glyco_hydro_5"/>
</dbReference>
<feature type="signal peptide" evidence="5">
    <location>
        <begin position="1"/>
        <end position="21"/>
    </location>
</feature>
<proteinExistence type="inferred from homology"/>
<reference evidence="7" key="1">
    <citation type="journal article" date="2023" name="PhytoFront">
        <title>Draft Genome Resources of Seven Strains of Tilletia horrida, Causal Agent of Kernel Smut of Rice.</title>
        <authorList>
            <person name="Khanal S."/>
            <person name="Antony Babu S."/>
            <person name="Zhou X.G."/>
        </authorList>
    </citation>
    <scope>NUCLEOTIDE SEQUENCE</scope>
    <source>
        <strain evidence="7">TX3</strain>
    </source>
</reference>
<dbReference type="EMBL" id="JAPDMQ010000468">
    <property type="protein sequence ID" value="KAK0524130.1"/>
    <property type="molecule type" value="Genomic_DNA"/>
</dbReference>
<evidence type="ECO:0000313" key="7">
    <source>
        <dbReference type="EMBL" id="KAK0524130.1"/>
    </source>
</evidence>
<evidence type="ECO:0000256" key="5">
    <source>
        <dbReference type="SAM" id="SignalP"/>
    </source>
</evidence>
<name>A0AAN6JI14_9BASI</name>
<comment type="similarity">
    <text evidence="1 4">Belongs to the glycosyl hydrolase 5 (cellulase A) family.</text>
</comment>
<comment type="caution">
    <text evidence="7">The sequence shown here is derived from an EMBL/GenBank/DDBJ whole genome shotgun (WGS) entry which is preliminary data.</text>
</comment>
<organism evidence="7 8">
    <name type="scientific">Tilletia horrida</name>
    <dbReference type="NCBI Taxonomy" id="155126"/>
    <lineage>
        <taxon>Eukaryota</taxon>
        <taxon>Fungi</taxon>
        <taxon>Dikarya</taxon>
        <taxon>Basidiomycota</taxon>
        <taxon>Ustilaginomycotina</taxon>
        <taxon>Exobasidiomycetes</taxon>
        <taxon>Tilletiales</taxon>
        <taxon>Tilletiaceae</taxon>
        <taxon>Tilletia</taxon>
    </lineage>
</organism>
<dbReference type="GO" id="GO:0008422">
    <property type="term" value="F:beta-glucosidase activity"/>
    <property type="evidence" value="ECO:0007669"/>
    <property type="project" value="TreeGrafter"/>
</dbReference>
<keyword evidence="8" id="KW-1185">Reference proteome</keyword>
<feature type="chain" id="PRO_5042987949" description="Glycoside hydrolase family 5 domain-containing protein" evidence="5">
    <location>
        <begin position="22"/>
        <end position="460"/>
    </location>
</feature>
<dbReference type="PANTHER" id="PTHR31297:SF42">
    <property type="entry name" value="GLYCOSIDE HYDROLASE FAMILY 5 DOMAIN-CONTAINING PROTEIN"/>
    <property type="match status" value="1"/>
</dbReference>
<sequence>MKNVAVGFISALATFTSAALASAHGPLDHARLHKIRYNGVRGILEGELAERGPTTVELSQRAFDFGTTKVRGVNIGGWLVAEPFITPSLFSAVDSRVVDEWTFGQYVPDAKSRLQQHWATWITEQDFKDIAAVGYLNMVRIPIGYWAVDVSKGEPYVKADQLDYLTKAVGWAKKYGLKIQIDLHGAPGSQNGFDNSGQRLDNNIVRFNANSTNAVRAKAAITTIAKRFATPTYANTVVSIEVLNEPAAFKDSNLLPYYLDYANNAYYAMRYDTQSGLNSDLTVVLHDAFQPLSYWNGKFQPPTYNNVVLDTHRYTMFNPGQNAWSRNTRLQSICNLRSELSNSQKNLNTIVGEWTVAPNDCAKWLNGRGRGSRYEGQYLGEPRTGSCYNRTFDASRFSDSYKSLLKAMFDTQTKVYEETTSGWLMWAWKMESAPEWSFKSGLKYGWIPKGSLGSRSSAYC</sequence>
<evidence type="ECO:0000259" key="6">
    <source>
        <dbReference type="Pfam" id="PF00150"/>
    </source>
</evidence>
<keyword evidence="5" id="KW-0732">Signal</keyword>
<dbReference type="GO" id="GO:0009251">
    <property type="term" value="P:glucan catabolic process"/>
    <property type="evidence" value="ECO:0007669"/>
    <property type="project" value="TreeGrafter"/>
</dbReference>
<feature type="domain" description="Glycoside hydrolase family 5" evidence="6">
    <location>
        <begin position="114"/>
        <end position="357"/>
    </location>
</feature>
<dbReference type="AlphaFoldDB" id="A0AAN6JI14"/>
<dbReference type="Proteomes" id="UP001176521">
    <property type="component" value="Unassembled WGS sequence"/>
</dbReference>
<dbReference type="GO" id="GO:0005576">
    <property type="term" value="C:extracellular region"/>
    <property type="evidence" value="ECO:0007669"/>
    <property type="project" value="TreeGrafter"/>
</dbReference>
<evidence type="ECO:0000256" key="3">
    <source>
        <dbReference type="ARBA" id="ARBA00023295"/>
    </source>
</evidence>
<evidence type="ECO:0000256" key="2">
    <source>
        <dbReference type="ARBA" id="ARBA00022801"/>
    </source>
</evidence>
<protein>
    <recommendedName>
        <fullName evidence="6">Glycoside hydrolase family 5 domain-containing protein</fullName>
    </recommendedName>
</protein>
<dbReference type="InterPro" id="IPR050386">
    <property type="entry name" value="Glycosyl_hydrolase_5"/>
</dbReference>
<dbReference type="Gene3D" id="3.20.20.80">
    <property type="entry name" value="Glycosidases"/>
    <property type="match status" value="1"/>
</dbReference>
<evidence type="ECO:0000256" key="4">
    <source>
        <dbReference type="RuleBase" id="RU361153"/>
    </source>
</evidence>
<dbReference type="InterPro" id="IPR017853">
    <property type="entry name" value="GH"/>
</dbReference>
<dbReference type="GO" id="GO:0009986">
    <property type="term" value="C:cell surface"/>
    <property type="evidence" value="ECO:0007669"/>
    <property type="project" value="TreeGrafter"/>
</dbReference>
<dbReference type="SUPFAM" id="SSF51445">
    <property type="entry name" value="(Trans)glycosidases"/>
    <property type="match status" value="1"/>
</dbReference>
<evidence type="ECO:0000313" key="8">
    <source>
        <dbReference type="Proteomes" id="UP001176521"/>
    </source>
</evidence>
<keyword evidence="3 4" id="KW-0326">Glycosidase</keyword>
<accession>A0AAN6JI14</accession>